<evidence type="ECO:0000256" key="1">
    <source>
        <dbReference type="ARBA" id="ARBA00022729"/>
    </source>
</evidence>
<feature type="chain" id="PRO_5013052738" evidence="5">
    <location>
        <begin position="26"/>
        <end position="254"/>
    </location>
</feature>
<feature type="signal peptide" evidence="5">
    <location>
        <begin position="1"/>
        <end position="25"/>
    </location>
</feature>
<dbReference type="RefSeq" id="WP_288195501.1">
    <property type="nucleotide sequence ID" value="NZ_LT608334.1"/>
</dbReference>
<sequence>MFAHLRKVLSTTLVVAALLPSAALAEEFTDGQKAAIGDVVRAYLMDHPEVITEALQALDARNKAAEEQGRTDAIQANRQAIFSSPYQAVLGDPNAKIALVEFFDYNCGYCKKALSDTRAILDKEKDVKIVLKEFPILSEGSVEAAKVAAAVNILDPKAYEAFHFELMGIRGQADGDRALAAAAKAGLDEAKVKETAAKPEVAEAINHSYDLARKLGINGTPAYVIGDELVYGAVGFAELDRRIEAMRACGKTVC</sequence>
<feature type="domain" description="Thioredoxin" evidence="6">
    <location>
        <begin position="51"/>
        <end position="248"/>
    </location>
</feature>
<reference evidence="7" key="1">
    <citation type="submission" date="2016-08" db="EMBL/GenBank/DDBJ databases">
        <authorList>
            <person name="Seilhamer J.J."/>
        </authorList>
    </citation>
    <scope>NUCLEOTIDE SEQUENCE</scope>
    <source>
        <strain evidence="7">86</strain>
    </source>
</reference>
<accession>A0A212KYG3</accession>
<dbReference type="InterPro" id="IPR001853">
    <property type="entry name" value="DSBA-like_thioredoxin_dom"/>
</dbReference>
<dbReference type="Gene3D" id="3.40.30.10">
    <property type="entry name" value="Glutaredoxin"/>
    <property type="match status" value="1"/>
</dbReference>
<dbReference type="PROSITE" id="PS51352">
    <property type="entry name" value="THIOREDOXIN_2"/>
    <property type="match status" value="1"/>
</dbReference>
<gene>
    <name evidence="7" type="ORF">KL86PLE_10103</name>
</gene>
<dbReference type="CDD" id="cd03023">
    <property type="entry name" value="DsbA_Com1_like"/>
    <property type="match status" value="1"/>
</dbReference>
<dbReference type="InterPro" id="IPR041205">
    <property type="entry name" value="ScsC_N"/>
</dbReference>
<dbReference type="PANTHER" id="PTHR13887">
    <property type="entry name" value="GLUTATHIONE S-TRANSFERASE KAPPA"/>
    <property type="match status" value="1"/>
</dbReference>
<keyword evidence="3" id="KW-1015">Disulfide bond</keyword>
<name>A0A212KYG3_9HYPH</name>
<keyword evidence="1 5" id="KW-0732">Signal</keyword>
<dbReference type="SUPFAM" id="SSF52833">
    <property type="entry name" value="Thioredoxin-like"/>
    <property type="match status" value="1"/>
</dbReference>
<protein>
    <submittedName>
        <fullName evidence="7">DSBA oxidoreductase</fullName>
    </submittedName>
</protein>
<evidence type="ECO:0000256" key="3">
    <source>
        <dbReference type="ARBA" id="ARBA00023157"/>
    </source>
</evidence>
<evidence type="ECO:0000259" key="6">
    <source>
        <dbReference type="PROSITE" id="PS51352"/>
    </source>
</evidence>
<keyword evidence="4" id="KW-0676">Redox-active center</keyword>
<proteinExistence type="predicted"/>
<evidence type="ECO:0000256" key="4">
    <source>
        <dbReference type="ARBA" id="ARBA00023284"/>
    </source>
</evidence>
<dbReference type="InterPro" id="IPR036249">
    <property type="entry name" value="Thioredoxin-like_sf"/>
</dbReference>
<dbReference type="PANTHER" id="PTHR13887:SF14">
    <property type="entry name" value="DISULFIDE BOND FORMATION PROTEIN D"/>
    <property type="match status" value="1"/>
</dbReference>
<dbReference type="Pfam" id="PF01323">
    <property type="entry name" value="DSBA"/>
    <property type="match status" value="1"/>
</dbReference>
<dbReference type="AlphaFoldDB" id="A0A212KYG3"/>
<organism evidence="7">
    <name type="scientific">uncultured Pleomorphomonas sp</name>
    <dbReference type="NCBI Taxonomy" id="442121"/>
    <lineage>
        <taxon>Bacteria</taxon>
        <taxon>Pseudomonadati</taxon>
        <taxon>Pseudomonadota</taxon>
        <taxon>Alphaproteobacteria</taxon>
        <taxon>Hyphomicrobiales</taxon>
        <taxon>Pleomorphomonadaceae</taxon>
        <taxon>Pleomorphomonas</taxon>
        <taxon>environmental samples</taxon>
    </lineage>
</organism>
<dbReference type="InterPro" id="IPR013766">
    <property type="entry name" value="Thioredoxin_domain"/>
</dbReference>
<dbReference type="EMBL" id="FMJD01000001">
    <property type="protein sequence ID" value="SCM70296.1"/>
    <property type="molecule type" value="Genomic_DNA"/>
</dbReference>
<evidence type="ECO:0000256" key="5">
    <source>
        <dbReference type="SAM" id="SignalP"/>
    </source>
</evidence>
<dbReference type="Pfam" id="PF18312">
    <property type="entry name" value="ScsC_N"/>
    <property type="match status" value="1"/>
</dbReference>
<keyword evidence="2" id="KW-0560">Oxidoreductase</keyword>
<evidence type="ECO:0000313" key="7">
    <source>
        <dbReference type="EMBL" id="SCM70296.1"/>
    </source>
</evidence>
<evidence type="ECO:0000256" key="2">
    <source>
        <dbReference type="ARBA" id="ARBA00023002"/>
    </source>
</evidence>
<dbReference type="GO" id="GO:0016491">
    <property type="term" value="F:oxidoreductase activity"/>
    <property type="evidence" value="ECO:0007669"/>
    <property type="project" value="UniProtKB-KW"/>
</dbReference>